<organism evidence="4">
    <name type="scientific">Perkinsus marinus (strain ATCC 50983 / TXsc)</name>
    <dbReference type="NCBI Taxonomy" id="423536"/>
    <lineage>
        <taxon>Eukaryota</taxon>
        <taxon>Sar</taxon>
        <taxon>Alveolata</taxon>
        <taxon>Perkinsozoa</taxon>
        <taxon>Perkinsea</taxon>
        <taxon>Perkinsida</taxon>
        <taxon>Perkinsidae</taxon>
        <taxon>Perkinsus</taxon>
    </lineage>
</organism>
<evidence type="ECO:0000256" key="1">
    <source>
        <dbReference type="SAM" id="Phobius"/>
    </source>
</evidence>
<dbReference type="Proteomes" id="UP000007800">
    <property type="component" value="Unassembled WGS sequence"/>
</dbReference>
<dbReference type="InterPro" id="IPR010989">
    <property type="entry name" value="SNARE"/>
</dbReference>
<dbReference type="SUPFAM" id="SSF47661">
    <property type="entry name" value="t-snare proteins"/>
    <property type="match status" value="1"/>
</dbReference>
<dbReference type="Gene3D" id="1.20.5.110">
    <property type="match status" value="1"/>
</dbReference>
<dbReference type="AlphaFoldDB" id="C5M1A2"/>
<dbReference type="GO" id="GO:0016020">
    <property type="term" value="C:membrane"/>
    <property type="evidence" value="ECO:0007669"/>
    <property type="project" value="InterPro"/>
</dbReference>
<gene>
    <name evidence="3" type="ORF">Pmar_PMAR024663</name>
</gene>
<proteinExistence type="predicted"/>
<keyword evidence="1" id="KW-0472">Membrane</keyword>
<dbReference type="EMBL" id="GG687290">
    <property type="protein sequence ID" value="EEQ97224.1"/>
    <property type="molecule type" value="Genomic_DNA"/>
</dbReference>
<name>C5M1A2_PERM5</name>
<feature type="domain" description="T-SNARE coiled-coil homology" evidence="2">
    <location>
        <begin position="1"/>
        <end position="39"/>
    </location>
</feature>
<dbReference type="InterPro" id="IPR000727">
    <property type="entry name" value="T_SNARE_dom"/>
</dbReference>
<evidence type="ECO:0000313" key="4">
    <source>
        <dbReference type="Proteomes" id="UP000007800"/>
    </source>
</evidence>
<evidence type="ECO:0000259" key="2">
    <source>
        <dbReference type="PROSITE" id="PS50192"/>
    </source>
</evidence>
<evidence type="ECO:0000313" key="3">
    <source>
        <dbReference type="EMBL" id="EEQ97224.1"/>
    </source>
</evidence>
<keyword evidence="1" id="KW-0812">Transmembrane</keyword>
<dbReference type="GO" id="GO:0016192">
    <property type="term" value="P:vesicle-mediated transport"/>
    <property type="evidence" value="ECO:0007669"/>
    <property type="project" value="InterPro"/>
</dbReference>
<keyword evidence="4" id="KW-1185">Reference proteome</keyword>
<accession>C5M1A2</accession>
<dbReference type="RefSeq" id="XP_002764507.1">
    <property type="nucleotide sequence ID" value="XM_002764461.1"/>
</dbReference>
<dbReference type="GeneID" id="9054372"/>
<protein>
    <recommendedName>
        <fullName evidence="2">t-SNARE coiled-coil homology domain-containing protein</fullName>
    </recommendedName>
</protein>
<feature type="transmembrane region" description="Helical" evidence="1">
    <location>
        <begin position="41"/>
        <end position="61"/>
    </location>
</feature>
<keyword evidence="1" id="KW-1133">Transmembrane helix</keyword>
<sequence length="62" mass="6894">MAKLENSVAEVEEMMSALALLIDRQGGLLDNIEFNMVNTKYTAGGLGLLMMMLMMMMMMIVC</sequence>
<reference evidence="3 4" key="1">
    <citation type="submission" date="2008-07" db="EMBL/GenBank/DDBJ databases">
        <authorList>
            <person name="El-Sayed N."/>
            <person name="Caler E."/>
            <person name="Inman J."/>
            <person name="Amedeo P."/>
            <person name="Hass B."/>
            <person name="Wortman J."/>
        </authorList>
    </citation>
    <scope>NUCLEOTIDE SEQUENCE [LARGE SCALE GENOMIC DNA]</scope>
    <source>
        <strain evidence="4">ATCC 50983 / TXsc</strain>
    </source>
</reference>
<dbReference type="InParanoid" id="C5M1A2"/>
<dbReference type="PROSITE" id="PS50192">
    <property type="entry name" value="T_SNARE"/>
    <property type="match status" value="1"/>
</dbReference>
<dbReference type="OrthoDB" id="10255013at2759"/>